<gene>
    <name evidence="9" type="ORF">G3O08_07995</name>
</gene>
<dbReference type="SUPFAM" id="SSF53649">
    <property type="entry name" value="Alkaline phosphatase-like"/>
    <property type="match status" value="1"/>
</dbReference>
<keyword evidence="10" id="KW-1185">Reference proteome</keyword>
<dbReference type="PANTHER" id="PTHR30443:SF2">
    <property type="entry name" value="PHOSPHOETHANOLAMINE TRANSFERASE EPTC"/>
    <property type="match status" value="1"/>
</dbReference>
<protein>
    <submittedName>
        <fullName evidence="9">Sulfatase-like hydrolase/transferase</fullName>
    </submittedName>
</protein>
<dbReference type="InterPro" id="IPR040423">
    <property type="entry name" value="PEA_transferase"/>
</dbReference>
<dbReference type="Pfam" id="PF00884">
    <property type="entry name" value="Sulfatase"/>
    <property type="match status" value="1"/>
</dbReference>
<feature type="domain" description="Sulfatase N-terminal" evidence="8">
    <location>
        <begin position="225"/>
        <end position="514"/>
    </location>
</feature>
<reference evidence="9 10" key="1">
    <citation type="submission" date="2020-02" db="EMBL/GenBank/DDBJ databases">
        <title>Out from the shadows clarifying the taxonomy of the family Cryomorphaceae and related taxa by utilizing the GTDB taxonomic framework.</title>
        <authorList>
            <person name="Bowman J.P."/>
        </authorList>
    </citation>
    <scope>NUCLEOTIDE SEQUENCE [LARGE SCALE GENOMIC DNA]</scope>
    <source>
        <strain evidence="9 10">QSSC 1-22</strain>
    </source>
</reference>
<dbReference type="InterPro" id="IPR017850">
    <property type="entry name" value="Alkaline_phosphatase_core_sf"/>
</dbReference>
<dbReference type="InterPro" id="IPR058130">
    <property type="entry name" value="PEA_transf_C"/>
</dbReference>
<dbReference type="RefSeq" id="WP_163284675.1">
    <property type="nucleotide sequence ID" value="NZ_JAAGVY010000011.1"/>
</dbReference>
<dbReference type="PANTHER" id="PTHR30443">
    <property type="entry name" value="INNER MEMBRANE PROTEIN"/>
    <property type="match status" value="1"/>
</dbReference>
<proteinExistence type="predicted"/>
<evidence type="ECO:0000313" key="10">
    <source>
        <dbReference type="Proteomes" id="UP000486602"/>
    </source>
</evidence>
<evidence type="ECO:0000256" key="6">
    <source>
        <dbReference type="ARBA" id="ARBA00023136"/>
    </source>
</evidence>
<name>A0A7K3WP60_9FLAO</name>
<sequence>MNDPKSLESHVGIKHTLLSLFPPFILALIFFPLFAGLYFNYRLVEFAEPVITLSFITILIILRYLSGKNIFYFLAAILSFINGFILLSHWIMLKGPMTSNSLYVALNTNYDEAVGFLHLKSGYEFLLIIPYIILFLLALIYTFNYPRKQDKKHTYILIATVLLILVFLSTRVYEGGFRYGTPELVRSSILFYKDATAFKKLKSERQKRSAEIDAKLIAPNNPAVVVLIEGESTNRNHMSLYGYYRDTSPLLKQAEDIIVYTDVVSGYHSTMTSITGALTESNLENKRKSYECFNIMDVCRASGVKSYWLSNQSPIGFLDNIITILAQQSDKQEFLNLTSGLSLSKNEKPSYDSVLFSALEKTLREEGDQKFIVLHLLGSHGRYIHRYPSEYKRFSGSTKKEKVIAQYDNSVLYNDFVVDSILKILRTYAEVSNTPTAAIYLSDHGENVYDDADYAGHDYSVILYPSIVEIPYVVWLSEEYQNTYPDKSAVIRSHRDMPYITDDNFHSLIDLLNIETSVLDAKRSVFNENYNDKRRRVMADGREYPPHSREE</sequence>
<dbReference type="Gene3D" id="3.40.720.10">
    <property type="entry name" value="Alkaline Phosphatase, subunit A"/>
    <property type="match status" value="1"/>
</dbReference>
<comment type="subcellular location">
    <subcellularLocation>
        <location evidence="1">Cell membrane</location>
        <topology evidence="1">Multi-pass membrane protein</topology>
    </subcellularLocation>
</comment>
<evidence type="ECO:0000256" key="4">
    <source>
        <dbReference type="ARBA" id="ARBA00022692"/>
    </source>
</evidence>
<feature type="transmembrane region" description="Helical" evidence="7">
    <location>
        <begin position="155"/>
        <end position="173"/>
    </location>
</feature>
<feature type="transmembrane region" description="Helical" evidence="7">
    <location>
        <begin position="46"/>
        <end position="65"/>
    </location>
</feature>
<feature type="transmembrane region" description="Helical" evidence="7">
    <location>
        <begin position="125"/>
        <end position="143"/>
    </location>
</feature>
<dbReference type="GO" id="GO:0016776">
    <property type="term" value="F:phosphotransferase activity, phosphate group as acceptor"/>
    <property type="evidence" value="ECO:0007669"/>
    <property type="project" value="TreeGrafter"/>
</dbReference>
<feature type="transmembrane region" description="Helical" evidence="7">
    <location>
        <begin position="20"/>
        <end position="40"/>
    </location>
</feature>
<organism evidence="9 10">
    <name type="scientific">Cryomorpha ignava</name>
    <dbReference type="NCBI Taxonomy" id="101383"/>
    <lineage>
        <taxon>Bacteria</taxon>
        <taxon>Pseudomonadati</taxon>
        <taxon>Bacteroidota</taxon>
        <taxon>Flavobacteriia</taxon>
        <taxon>Flavobacteriales</taxon>
        <taxon>Cryomorphaceae</taxon>
        <taxon>Cryomorpha</taxon>
    </lineage>
</organism>
<evidence type="ECO:0000256" key="7">
    <source>
        <dbReference type="SAM" id="Phobius"/>
    </source>
</evidence>
<comment type="caution">
    <text evidence="9">The sequence shown here is derived from an EMBL/GenBank/DDBJ whole genome shotgun (WGS) entry which is preliminary data.</text>
</comment>
<evidence type="ECO:0000313" key="9">
    <source>
        <dbReference type="EMBL" id="NEN23440.1"/>
    </source>
</evidence>
<dbReference type="Proteomes" id="UP000486602">
    <property type="component" value="Unassembled WGS sequence"/>
</dbReference>
<dbReference type="GO" id="GO:0009244">
    <property type="term" value="P:lipopolysaccharide core region biosynthetic process"/>
    <property type="evidence" value="ECO:0007669"/>
    <property type="project" value="TreeGrafter"/>
</dbReference>
<dbReference type="GO" id="GO:0005886">
    <property type="term" value="C:plasma membrane"/>
    <property type="evidence" value="ECO:0007669"/>
    <property type="project" value="UniProtKB-SubCell"/>
</dbReference>
<evidence type="ECO:0000256" key="2">
    <source>
        <dbReference type="ARBA" id="ARBA00022475"/>
    </source>
</evidence>
<feature type="transmembrane region" description="Helical" evidence="7">
    <location>
        <begin position="72"/>
        <end position="92"/>
    </location>
</feature>
<evidence type="ECO:0000256" key="3">
    <source>
        <dbReference type="ARBA" id="ARBA00022679"/>
    </source>
</evidence>
<evidence type="ECO:0000256" key="1">
    <source>
        <dbReference type="ARBA" id="ARBA00004651"/>
    </source>
</evidence>
<keyword evidence="6 7" id="KW-0472">Membrane</keyword>
<evidence type="ECO:0000259" key="8">
    <source>
        <dbReference type="Pfam" id="PF00884"/>
    </source>
</evidence>
<evidence type="ECO:0000256" key="5">
    <source>
        <dbReference type="ARBA" id="ARBA00022989"/>
    </source>
</evidence>
<keyword evidence="3 9" id="KW-0808">Transferase</keyword>
<dbReference type="EMBL" id="JAAGVY010000011">
    <property type="protein sequence ID" value="NEN23440.1"/>
    <property type="molecule type" value="Genomic_DNA"/>
</dbReference>
<keyword evidence="4 7" id="KW-0812">Transmembrane</keyword>
<dbReference type="CDD" id="cd16017">
    <property type="entry name" value="LptA"/>
    <property type="match status" value="1"/>
</dbReference>
<keyword evidence="9" id="KW-0378">Hydrolase</keyword>
<keyword evidence="5 7" id="KW-1133">Transmembrane helix</keyword>
<keyword evidence="2" id="KW-1003">Cell membrane</keyword>
<accession>A0A7K3WP60</accession>
<dbReference type="GO" id="GO:0016787">
    <property type="term" value="F:hydrolase activity"/>
    <property type="evidence" value="ECO:0007669"/>
    <property type="project" value="UniProtKB-KW"/>
</dbReference>
<dbReference type="AlphaFoldDB" id="A0A7K3WP60"/>
<dbReference type="InterPro" id="IPR000917">
    <property type="entry name" value="Sulfatase_N"/>
</dbReference>